<dbReference type="EMBL" id="JBHSXX010000001">
    <property type="protein sequence ID" value="MFC6865771.1"/>
    <property type="molecule type" value="Genomic_DNA"/>
</dbReference>
<dbReference type="InterPro" id="IPR016032">
    <property type="entry name" value="Sig_transdc_resp-reg_C-effctor"/>
</dbReference>
<feature type="domain" description="Response regulatory" evidence="7">
    <location>
        <begin position="12"/>
        <end position="128"/>
    </location>
</feature>
<dbReference type="PROSITE" id="PS50110">
    <property type="entry name" value="RESPONSE_REGULATORY"/>
    <property type="match status" value="1"/>
</dbReference>
<keyword evidence="2" id="KW-0238">DNA-binding</keyword>
<dbReference type="CDD" id="cd06170">
    <property type="entry name" value="LuxR_C_like"/>
    <property type="match status" value="1"/>
</dbReference>
<dbReference type="PROSITE" id="PS50043">
    <property type="entry name" value="HTH_LUXR_2"/>
    <property type="match status" value="1"/>
</dbReference>
<dbReference type="SUPFAM" id="SSF52172">
    <property type="entry name" value="CheY-like"/>
    <property type="match status" value="1"/>
</dbReference>
<dbReference type="InterPro" id="IPR011006">
    <property type="entry name" value="CheY-like_superfamily"/>
</dbReference>
<dbReference type="InterPro" id="IPR001789">
    <property type="entry name" value="Sig_transdc_resp-reg_receiver"/>
</dbReference>
<evidence type="ECO:0000256" key="4">
    <source>
        <dbReference type="PROSITE-ProRule" id="PRU00169"/>
    </source>
</evidence>
<dbReference type="PANTHER" id="PTHR44688">
    <property type="entry name" value="DNA-BINDING TRANSCRIPTIONAL ACTIVATOR DEVR_DOSR"/>
    <property type="match status" value="1"/>
</dbReference>
<dbReference type="PROSITE" id="PS00622">
    <property type="entry name" value="HTH_LUXR_1"/>
    <property type="match status" value="1"/>
</dbReference>
<evidence type="ECO:0000256" key="2">
    <source>
        <dbReference type="ARBA" id="ARBA00023125"/>
    </source>
</evidence>
<evidence type="ECO:0000256" key="1">
    <source>
        <dbReference type="ARBA" id="ARBA00023015"/>
    </source>
</evidence>
<evidence type="ECO:0000313" key="9">
    <source>
        <dbReference type="Proteomes" id="UP001596337"/>
    </source>
</evidence>
<accession>A0ABW2BRW9</accession>
<sequence>MSIDVRGQRMVTVGVVDTVPLFRDGLATLIERTPWARMVAHSASQQGCLVMIDQLHPDVVLLASELAPQCQFIHTLTTGGDAPRVVVVVSDPDRNARYVAGAMAAGAYGALVRNADPHRFADAIRSVWHSHRYLDPVLRAMVGSVEQSGAAAGNQGVQPLRMPLSRREFQVMQLIAEGMENAAIAKVLFLSVETVRTHVKSILRKLSARDRTHAVTIAFRSGLLQLTPLPPTETRSEENPVAAGSSPAS</sequence>
<comment type="caution">
    <text evidence="4">Lacks conserved residue(s) required for the propagation of feature annotation.</text>
</comment>
<dbReference type="Gene3D" id="3.40.50.2300">
    <property type="match status" value="1"/>
</dbReference>
<dbReference type="InterPro" id="IPR000792">
    <property type="entry name" value="Tscrpt_reg_LuxR_C"/>
</dbReference>
<proteinExistence type="predicted"/>
<evidence type="ECO:0000256" key="3">
    <source>
        <dbReference type="ARBA" id="ARBA00023163"/>
    </source>
</evidence>
<dbReference type="Pfam" id="PF00196">
    <property type="entry name" value="GerE"/>
    <property type="match status" value="1"/>
</dbReference>
<dbReference type="SMART" id="SM00421">
    <property type="entry name" value="HTH_LUXR"/>
    <property type="match status" value="1"/>
</dbReference>
<dbReference type="PRINTS" id="PR00038">
    <property type="entry name" value="HTHLUXR"/>
</dbReference>
<evidence type="ECO:0000259" key="6">
    <source>
        <dbReference type="PROSITE" id="PS50043"/>
    </source>
</evidence>
<gene>
    <name evidence="8" type="ORF">ACFQGD_01285</name>
</gene>
<dbReference type="SUPFAM" id="SSF46894">
    <property type="entry name" value="C-terminal effector domain of the bipartite response regulators"/>
    <property type="match status" value="1"/>
</dbReference>
<dbReference type="PANTHER" id="PTHR44688:SF25">
    <property type="entry name" value="HTH LUXR-TYPE DOMAIN-CONTAINING PROTEIN"/>
    <property type="match status" value="1"/>
</dbReference>
<name>A0ABW2BRW9_9PSEU</name>
<feature type="region of interest" description="Disordered" evidence="5">
    <location>
        <begin position="228"/>
        <end position="249"/>
    </location>
</feature>
<feature type="domain" description="HTH luxR-type" evidence="6">
    <location>
        <begin position="156"/>
        <end position="222"/>
    </location>
</feature>
<keyword evidence="9" id="KW-1185">Reference proteome</keyword>
<protein>
    <submittedName>
        <fullName evidence="8">Response regulator transcription factor</fullName>
    </submittedName>
</protein>
<dbReference type="Proteomes" id="UP001596337">
    <property type="component" value="Unassembled WGS sequence"/>
</dbReference>
<evidence type="ECO:0000256" key="5">
    <source>
        <dbReference type="SAM" id="MobiDB-lite"/>
    </source>
</evidence>
<dbReference type="RefSeq" id="WP_345403527.1">
    <property type="nucleotide sequence ID" value="NZ_BAABLA010000115.1"/>
</dbReference>
<keyword evidence="3" id="KW-0804">Transcription</keyword>
<evidence type="ECO:0000259" key="7">
    <source>
        <dbReference type="PROSITE" id="PS50110"/>
    </source>
</evidence>
<keyword evidence="1" id="KW-0805">Transcription regulation</keyword>
<evidence type="ECO:0000313" key="8">
    <source>
        <dbReference type="EMBL" id="MFC6865771.1"/>
    </source>
</evidence>
<organism evidence="8 9">
    <name type="scientific">Haloechinothrix salitolerans</name>
    <dbReference type="NCBI Taxonomy" id="926830"/>
    <lineage>
        <taxon>Bacteria</taxon>
        <taxon>Bacillati</taxon>
        <taxon>Actinomycetota</taxon>
        <taxon>Actinomycetes</taxon>
        <taxon>Pseudonocardiales</taxon>
        <taxon>Pseudonocardiaceae</taxon>
        <taxon>Haloechinothrix</taxon>
    </lineage>
</organism>
<reference evidence="9" key="1">
    <citation type="journal article" date="2019" name="Int. J. Syst. Evol. Microbiol.">
        <title>The Global Catalogue of Microorganisms (GCM) 10K type strain sequencing project: providing services to taxonomists for standard genome sequencing and annotation.</title>
        <authorList>
            <consortium name="The Broad Institute Genomics Platform"/>
            <consortium name="The Broad Institute Genome Sequencing Center for Infectious Disease"/>
            <person name="Wu L."/>
            <person name="Ma J."/>
        </authorList>
    </citation>
    <scope>NUCLEOTIDE SEQUENCE [LARGE SCALE GENOMIC DNA]</scope>
    <source>
        <strain evidence="9">KCTC 32255</strain>
    </source>
</reference>
<comment type="caution">
    <text evidence="8">The sequence shown here is derived from an EMBL/GenBank/DDBJ whole genome shotgun (WGS) entry which is preliminary data.</text>
</comment>